<evidence type="ECO:0000313" key="3">
    <source>
        <dbReference type="Proteomes" id="UP000199651"/>
    </source>
</evidence>
<dbReference type="AlphaFoldDB" id="A0A1H0M3Q9"/>
<dbReference type="EMBL" id="FNJB01000004">
    <property type="protein sequence ID" value="SDO75015.1"/>
    <property type="molecule type" value="Genomic_DNA"/>
</dbReference>
<reference evidence="3" key="1">
    <citation type="submission" date="2016-10" db="EMBL/GenBank/DDBJ databases">
        <authorList>
            <person name="Varghese N."/>
            <person name="Submissions S."/>
        </authorList>
    </citation>
    <scope>NUCLEOTIDE SEQUENCE [LARGE SCALE GENOMIC DNA]</scope>
    <source>
        <strain evidence="3">IBRC-M 10655</strain>
    </source>
</reference>
<evidence type="ECO:0008006" key="4">
    <source>
        <dbReference type="Google" id="ProtNLM"/>
    </source>
</evidence>
<feature type="transmembrane region" description="Helical" evidence="1">
    <location>
        <begin position="183"/>
        <end position="202"/>
    </location>
</feature>
<feature type="transmembrane region" description="Helical" evidence="1">
    <location>
        <begin position="45"/>
        <end position="64"/>
    </location>
</feature>
<protein>
    <recommendedName>
        <fullName evidence="4">DUF4239 domain-containing protein</fullName>
    </recommendedName>
</protein>
<keyword evidence="1" id="KW-0472">Membrane</keyword>
<evidence type="ECO:0000256" key="1">
    <source>
        <dbReference type="SAM" id="Phobius"/>
    </source>
</evidence>
<dbReference type="Pfam" id="PF14023">
    <property type="entry name" value="Bestrophin-like"/>
    <property type="match status" value="1"/>
</dbReference>
<dbReference type="InterPro" id="IPR025333">
    <property type="entry name" value="DUF4239"/>
</dbReference>
<gene>
    <name evidence="2" type="ORF">SAMN05192558_104403</name>
</gene>
<feature type="transmembrane region" description="Helical" evidence="1">
    <location>
        <begin position="209"/>
        <end position="227"/>
    </location>
</feature>
<keyword evidence="1" id="KW-0812">Transmembrane</keyword>
<feature type="transmembrane region" description="Helical" evidence="1">
    <location>
        <begin position="6"/>
        <end position="25"/>
    </location>
</feature>
<dbReference type="OrthoDB" id="3427059at2"/>
<proteinExistence type="predicted"/>
<dbReference type="RefSeq" id="WP_091373988.1">
    <property type="nucleotide sequence ID" value="NZ_FNDV01000005.1"/>
</dbReference>
<sequence length="254" mass="27110">MGIYVAGLFWVLGAALVAGVVAYVVRRFGETHGTVENNEAAGQVFTIVGGLHAVLLAFVLISLFDAVSHAEDGAYREADSLVAASWAAEALPEPTRSEVRDLSVSYASAVLDKEWPLMREGSGDAGEQGWRDLEQMRSAISQATAADEWQNDQKTEAVDKLWTVYEARQERLNAAGSEGVSDVVWFALLAGSVMSVALPLLFGGPRPKTHILIVAVLAGTLSLLLFATHQLQNPYAGGAQVGPDAFESVLARLQ</sequence>
<keyword evidence="1" id="KW-1133">Transmembrane helix</keyword>
<accession>A0A1H0M3Q9</accession>
<organism evidence="2 3">
    <name type="scientific">Actinokineospora alba</name>
    <dbReference type="NCBI Taxonomy" id="504798"/>
    <lineage>
        <taxon>Bacteria</taxon>
        <taxon>Bacillati</taxon>
        <taxon>Actinomycetota</taxon>
        <taxon>Actinomycetes</taxon>
        <taxon>Pseudonocardiales</taxon>
        <taxon>Pseudonocardiaceae</taxon>
        <taxon>Actinokineospora</taxon>
    </lineage>
</organism>
<dbReference type="STRING" id="504798.SAMN05421871_10557"/>
<keyword evidence="3" id="KW-1185">Reference proteome</keyword>
<name>A0A1H0M3Q9_9PSEU</name>
<dbReference type="Proteomes" id="UP000199651">
    <property type="component" value="Unassembled WGS sequence"/>
</dbReference>
<evidence type="ECO:0000313" key="2">
    <source>
        <dbReference type="EMBL" id="SDO75015.1"/>
    </source>
</evidence>